<feature type="domain" description="DALR anticodon binding" evidence="11">
    <location>
        <begin position="550"/>
        <end position="677"/>
    </location>
</feature>
<dbReference type="Pfam" id="PF05746">
    <property type="entry name" value="DALR_1"/>
    <property type="match status" value="1"/>
</dbReference>
<dbReference type="NCBIfam" id="TIGR00456">
    <property type="entry name" value="argS"/>
    <property type="match status" value="1"/>
</dbReference>
<dbReference type="InterPro" id="IPR036695">
    <property type="entry name" value="Arg-tRNA-synth_N_sf"/>
</dbReference>
<dbReference type="GO" id="GO:0004814">
    <property type="term" value="F:arginine-tRNA ligase activity"/>
    <property type="evidence" value="ECO:0007669"/>
    <property type="project" value="UniProtKB-EC"/>
</dbReference>
<dbReference type="PROSITE" id="PS00178">
    <property type="entry name" value="AA_TRNA_LIGASE_I"/>
    <property type="match status" value="1"/>
</dbReference>
<reference evidence="12 13" key="1">
    <citation type="journal article" date="2018" name="BMC Genomics">
        <title>The genome of Naegleria lovaniensis, the basis for a comparative approach to unravel pathogenicity factors of the human pathogenic amoeba N. fowleri.</title>
        <authorList>
            <person name="Liechti N."/>
            <person name="Schurch N."/>
            <person name="Bruggmann R."/>
            <person name="Wittwer M."/>
        </authorList>
    </citation>
    <scope>NUCLEOTIDE SEQUENCE [LARGE SCALE GENOMIC DNA]</scope>
    <source>
        <strain evidence="12 13">ATCC 30569</strain>
    </source>
</reference>
<dbReference type="Proteomes" id="UP000816034">
    <property type="component" value="Unassembled WGS sequence"/>
</dbReference>
<dbReference type="CDD" id="cd07956">
    <property type="entry name" value="Anticodon_Ia_Arg"/>
    <property type="match status" value="1"/>
</dbReference>
<dbReference type="GO" id="GO:0005737">
    <property type="term" value="C:cytoplasm"/>
    <property type="evidence" value="ECO:0007669"/>
    <property type="project" value="InterPro"/>
</dbReference>
<keyword evidence="4 10" id="KW-0547">Nucleotide-binding</keyword>
<evidence type="ECO:0000256" key="1">
    <source>
        <dbReference type="ARBA" id="ARBA00005594"/>
    </source>
</evidence>
<dbReference type="SUPFAM" id="SSF47323">
    <property type="entry name" value="Anticodon-binding domain of a subclass of class I aminoacyl-tRNA synthetases"/>
    <property type="match status" value="1"/>
</dbReference>
<dbReference type="GeneID" id="68100963"/>
<accession>A0AA88GKW4</accession>
<sequence>MFRSSVKGDLSTLFRKALLNTTTHSSFGTSTTTLSSWTIGKGGMSNFPFMSVPSVNKTKKTAFNGDYQTPIAIQLANQMKTIPPMDFAKILSEQVMKQNQEEEKLLDQIEIVANGIISISLREEYVKRKIIEIFKEKRRREEMNDTALKQDKIKVVVDFSSPNMAKRMHVGHLRSTIIGDCICRVLERDGRFDVERVNHVGDFGTQFGMLLAYIETKKVDISFLKTLEPAQQLETVENYYKESKKLFDSDEQFKSLAHQKVIQLQQGNDENVQSLWKYLLECSRYEFDSIYQRLDVKLEEKGESFYKPYIPHVLETLKPVIKESKGARCIFTEDEPGKNDSSLPLSTIETTNTEDQQEPPLMVQKADGGFTYDTTDLATLWYRLNVSKAKWLIYVTDSGQALHFKHIFKVGEMMNWIDPLDSSKDIIWQENISEIVNSPKKVRIDHVGFGVVLDEEKKKFRTRSGETVKLHDLLDEAVKRAFDIIKEKNIKRCEEDESVKPLSDEQIMETAKVVGYGAVKYADLRTNRSTNYIFSYEKMLDFRGNTAVYLLYAYARICSIIEKSGEKDLLQELQQRAASGDLSLFSDFKSSKAEWKLSLKLIEFQDVLNLVMDKLEPHYLCEYLFDLSNDFSAFFRDCKVIQEDKQLQRSRLLLCEATAQTMKQGFDLLGLKTLNRL</sequence>
<comment type="similarity">
    <text evidence="1 10">Belongs to the class-I aminoacyl-tRNA synthetase family.</text>
</comment>
<dbReference type="PANTHER" id="PTHR11956:SF5">
    <property type="entry name" value="ARGININE--TRNA LIGASE, CYTOPLASMIC"/>
    <property type="match status" value="1"/>
</dbReference>
<dbReference type="EMBL" id="PYSW02000034">
    <property type="protein sequence ID" value="KAG2378366.1"/>
    <property type="molecule type" value="Genomic_DNA"/>
</dbReference>
<evidence type="ECO:0000259" key="11">
    <source>
        <dbReference type="SMART" id="SM00836"/>
    </source>
</evidence>
<dbReference type="InterPro" id="IPR001278">
    <property type="entry name" value="Arg-tRNA-ligase"/>
</dbReference>
<organism evidence="12 13">
    <name type="scientific">Naegleria lovaniensis</name>
    <name type="common">Amoeba</name>
    <dbReference type="NCBI Taxonomy" id="51637"/>
    <lineage>
        <taxon>Eukaryota</taxon>
        <taxon>Discoba</taxon>
        <taxon>Heterolobosea</taxon>
        <taxon>Tetramitia</taxon>
        <taxon>Eutetramitia</taxon>
        <taxon>Vahlkampfiidae</taxon>
        <taxon>Naegleria</taxon>
    </lineage>
</organism>
<dbReference type="Gene3D" id="1.10.730.10">
    <property type="entry name" value="Isoleucyl-tRNA Synthetase, Domain 1"/>
    <property type="match status" value="1"/>
</dbReference>
<evidence type="ECO:0000256" key="2">
    <source>
        <dbReference type="ARBA" id="ARBA00012837"/>
    </source>
</evidence>
<evidence type="ECO:0000313" key="12">
    <source>
        <dbReference type="EMBL" id="KAG2378366.1"/>
    </source>
</evidence>
<dbReference type="PANTHER" id="PTHR11956">
    <property type="entry name" value="ARGINYL-TRNA SYNTHETASE"/>
    <property type="match status" value="1"/>
</dbReference>
<evidence type="ECO:0000256" key="7">
    <source>
        <dbReference type="ARBA" id="ARBA00023146"/>
    </source>
</evidence>
<evidence type="ECO:0000256" key="5">
    <source>
        <dbReference type="ARBA" id="ARBA00022840"/>
    </source>
</evidence>
<dbReference type="SUPFAM" id="SSF52374">
    <property type="entry name" value="Nucleotidylyl transferase"/>
    <property type="match status" value="1"/>
</dbReference>
<keyword evidence="13" id="KW-1185">Reference proteome</keyword>
<gene>
    <name evidence="12" type="ORF">C9374_008509</name>
</gene>
<evidence type="ECO:0000313" key="13">
    <source>
        <dbReference type="Proteomes" id="UP000816034"/>
    </source>
</evidence>
<evidence type="ECO:0000256" key="10">
    <source>
        <dbReference type="RuleBase" id="RU363038"/>
    </source>
</evidence>
<dbReference type="InterPro" id="IPR009080">
    <property type="entry name" value="tRNAsynth_Ia_anticodon-bd"/>
</dbReference>
<dbReference type="EC" id="6.1.1.19" evidence="2"/>
<protein>
    <recommendedName>
        <fullName evidence="2">arginine--tRNA ligase</fullName>
        <ecNumber evidence="2">6.1.1.19</ecNumber>
    </recommendedName>
    <alternativeName>
        <fullName evidence="8">Arginyl-tRNA synthetase</fullName>
    </alternativeName>
</protein>
<dbReference type="InterPro" id="IPR001412">
    <property type="entry name" value="aa-tRNA-synth_I_CS"/>
</dbReference>
<proteinExistence type="inferred from homology"/>
<comment type="caution">
    <text evidence="12">The sequence shown here is derived from an EMBL/GenBank/DDBJ whole genome shotgun (WGS) entry which is preliminary data.</text>
</comment>
<dbReference type="GO" id="GO:0006420">
    <property type="term" value="P:arginyl-tRNA aminoacylation"/>
    <property type="evidence" value="ECO:0007669"/>
    <property type="project" value="InterPro"/>
</dbReference>
<evidence type="ECO:0000256" key="4">
    <source>
        <dbReference type="ARBA" id="ARBA00022741"/>
    </source>
</evidence>
<keyword evidence="5 10" id="KW-0067">ATP-binding</keyword>
<dbReference type="SMART" id="SM00836">
    <property type="entry name" value="DALR_1"/>
    <property type="match status" value="1"/>
</dbReference>
<dbReference type="InterPro" id="IPR035684">
    <property type="entry name" value="ArgRS_core"/>
</dbReference>
<dbReference type="HAMAP" id="MF_00123">
    <property type="entry name" value="Arg_tRNA_synth"/>
    <property type="match status" value="1"/>
</dbReference>
<evidence type="ECO:0000256" key="8">
    <source>
        <dbReference type="ARBA" id="ARBA00033033"/>
    </source>
</evidence>
<dbReference type="RefSeq" id="XP_044545628.1">
    <property type="nucleotide sequence ID" value="XM_044698593.1"/>
</dbReference>
<comment type="catalytic activity">
    <reaction evidence="9">
        <text>tRNA(Arg) + L-arginine + ATP = L-arginyl-tRNA(Arg) + AMP + diphosphate</text>
        <dbReference type="Rhea" id="RHEA:20301"/>
        <dbReference type="Rhea" id="RHEA-COMP:9658"/>
        <dbReference type="Rhea" id="RHEA-COMP:9673"/>
        <dbReference type="ChEBI" id="CHEBI:30616"/>
        <dbReference type="ChEBI" id="CHEBI:32682"/>
        <dbReference type="ChEBI" id="CHEBI:33019"/>
        <dbReference type="ChEBI" id="CHEBI:78442"/>
        <dbReference type="ChEBI" id="CHEBI:78513"/>
        <dbReference type="ChEBI" id="CHEBI:456215"/>
        <dbReference type="EC" id="6.1.1.19"/>
    </reaction>
</comment>
<dbReference type="Gene3D" id="3.30.1360.70">
    <property type="entry name" value="Arginyl tRNA synthetase N-terminal domain"/>
    <property type="match status" value="1"/>
</dbReference>
<keyword evidence="7 10" id="KW-0030">Aminoacyl-tRNA synthetase</keyword>
<evidence type="ECO:0000256" key="6">
    <source>
        <dbReference type="ARBA" id="ARBA00022917"/>
    </source>
</evidence>
<keyword evidence="3 10" id="KW-0436">Ligase</keyword>
<dbReference type="InterPro" id="IPR014729">
    <property type="entry name" value="Rossmann-like_a/b/a_fold"/>
</dbReference>
<dbReference type="InterPro" id="IPR008909">
    <property type="entry name" value="DALR_anticod-bd"/>
</dbReference>
<dbReference type="Gene3D" id="3.40.50.620">
    <property type="entry name" value="HUPs"/>
    <property type="match status" value="1"/>
</dbReference>
<evidence type="ECO:0000256" key="3">
    <source>
        <dbReference type="ARBA" id="ARBA00022598"/>
    </source>
</evidence>
<dbReference type="FunFam" id="1.10.730.10:FF:000006">
    <property type="entry name" value="Arginyl-tRNA synthetase 2, mitochondrial"/>
    <property type="match status" value="1"/>
</dbReference>
<name>A0AA88GKW4_NAELO</name>
<keyword evidence="6 10" id="KW-0648">Protein biosynthesis</keyword>
<dbReference type="AlphaFoldDB" id="A0AA88GKW4"/>
<dbReference type="Pfam" id="PF00750">
    <property type="entry name" value="tRNA-synt_1d"/>
    <property type="match status" value="2"/>
</dbReference>
<dbReference type="GO" id="GO:0005524">
    <property type="term" value="F:ATP binding"/>
    <property type="evidence" value="ECO:0007669"/>
    <property type="project" value="UniProtKB-KW"/>
</dbReference>
<evidence type="ECO:0000256" key="9">
    <source>
        <dbReference type="ARBA" id="ARBA00049339"/>
    </source>
</evidence>
<dbReference type="PRINTS" id="PR01038">
    <property type="entry name" value="TRNASYNTHARG"/>
</dbReference>